<sequence>MSVHPVPSSRARALVSGAYDTHVHVAPDVMARRIDDVDLAYRCAEVGLAGFVLKSHYVTTAERAAVVRKVVPDVDVLGAITLNGAMGGINPVAVEVAGRLGARVVWLPTVDSGNQRRSTATDLPGAKPAMWGAFQAGLHAQGIVPDVVEVVDDEGVVLDRVRQVLRVIARHDMALATGHLSGPEILAVVRAANEEGVRRIVVTHPEFTSQRLPLEQQQALADAGALLERCFTTPYTGKVAWADLFANIRAVGVEHSVLSSDLGQPFNPPVEDGLALFADRLLEAGFTAEEIHTMAVVNSHRVAMPRAAVPA</sequence>
<accession>A0A1N7A128</accession>
<dbReference type="OrthoDB" id="9789440at2"/>
<organism evidence="1 2">
    <name type="scientific">Micromonospora avicenniae</name>
    <dbReference type="NCBI Taxonomy" id="1198245"/>
    <lineage>
        <taxon>Bacteria</taxon>
        <taxon>Bacillati</taxon>
        <taxon>Actinomycetota</taxon>
        <taxon>Actinomycetes</taxon>
        <taxon>Micromonosporales</taxon>
        <taxon>Micromonosporaceae</taxon>
        <taxon>Micromonospora</taxon>
    </lineage>
</organism>
<dbReference type="Pfam" id="PF19799">
    <property type="entry name" value="DUF6282"/>
    <property type="match status" value="1"/>
</dbReference>
<protein>
    <recommendedName>
        <fullName evidence="3">Cytosolic protein</fullName>
    </recommendedName>
</protein>
<dbReference type="Proteomes" id="UP000186004">
    <property type="component" value="Unassembled WGS sequence"/>
</dbReference>
<evidence type="ECO:0000313" key="2">
    <source>
        <dbReference type="Proteomes" id="UP000186004"/>
    </source>
</evidence>
<proteinExistence type="predicted"/>
<dbReference type="EMBL" id="FTNF01000008">
    <property type="protein sequence ID" value="SIR32795.1"/>
    <property type="molecule type" value="Genomic_DNA"/>
</dbReference>
<evidence type="ECO:0008006" key="3">
    <source>
        <dbReference type="Google" id="ProtNLM"/>
    </source>
</evidence>
<gene>
    <name evidence="1" type="ORF">SAMN05444858_108202</name>
</gene>
<dbReference type="Gene3D" id="3.20.20.140">
    <property type="entry name" value="Metal-dependent hydrolases"/>
    <property type="match status" value="1"/>
</dbReference>
<keyword evidence="2" id="KW-1185">Reference proteome</keyword>
<evidence type="ECO:0000313" key="1">
    <source>
        <dbReference type="EMBL" id="SIR32795.1"/>
    </source>
</evidence>
<dbReference type="RefSeq" id="WP_076471017.1">
    <property type="nucleotide sequence ID" value="NZ_FTNF01000008.1"/>
</dbReference>
<dbReference type="SUPFAM" id="SSF51556">
    <property type="entry name" value="Metallo-dependent hydrolases"/>
    <property type="match status" value="1"/>
</dbReference>
<dbReference type="AlphaFoldDB" id="A0A1N7A128"/>
<reference evidence="1 2" key="1">
    <citation type="submission" date="2017-01" db="EMBL/GenBank/DDBJ databases">
        <authorList>
            <person name="Mah S.A."/>
            <person name="Swanson W.J."/>
            <person name="Moy G.W."/>
            <person name="Vacquier V.D."/>
        </authorList>
    </citation>
    <scope>NUCLEOTIDE SEQUENCE [LARGE SCALE GENOMIC DNA]</scope>
    <source>
        <strain evidence="1 2">DSM 45758</strain>
    </source>
</reference>
<name>A0A1N7A128_9ACTN</name>
<dbReference type="STRING" id="1198245.SAMN05444858_108202"/>
<dbReference type="InterPro" id="IPR046249">
    <property type="entry name" value="DUF6282"/>
</dbReference>
<dbReference type="InterPro" id="IPR032466">
    <property type="entry name" value="Metal_Hydrolase"/>
</dbReference>